<reference evidence="1" key="1">
    <citation type="submission" date="2022-07" db="EMBL/GenBank/DDBJ databases">
        <title>Complete Genome Sequence of the Radioresistant Bacterium Deinococcus aetherius ST0316, Isolated from the Air Dust collected in Lower Stratosphere above Japan.</title>
        <authorList>
            <person name="Satoh K."/>
            <person name="Hagiwara K."/>
            <person name="Katsumata K."/>
            <person name="Kubo A."/>
            <person name="Yokobori S."/>
            <person name="Yamagishi A."/>
            <person name="Oono Y."/>
            <person name="Narumi I."/>
        </authorList>
    </citation>
    <scope>NUCLEOTIDE SEQUENCE</scope>
    <source>
        <strain evidence="1">ST0316</strain>
        <plasmid evidence="1">pDAETH-4</plasmid>
    </source>
</reference>
<protein>
    <submittedName>
        <fullName evidence="1">Uncharacterized protein</fullName>
    </submittedName>
</protein>
<evidence type="ECO:0000313" key="2">
    <source>
        <dbReference type="Proteomes" id="UP001064971"/>
    </source>
</evidence>
<accession>A0ABM8AM82</accession>
<dbReference type="RefSeq" id="WP_264778915.1">
    <property type="nucleotide sequence ID" value="NZ_AP026564.1"/>
</dbReference>
<name>A0ABM8AM82_9DEIO</name>
<dbReference type="InterPro" id="IPR009414">
    <property type="entry name" value="DUF1064"/>
</dbReference>
<evidence type="ECO:0000313" key="1">
    <source>
        <dbReference type="EMBL" id="BDP44868.1"/>
    </source>
</evidence>
<organism evidence="1 2">
    <name type="scientific">Deinococcus aetherius</name>
    <dbReference type="NCBI Taxonomy" id="200252"/>
    <lineage>
        <taxon>Bacteria</taxon>
        <taxon>Thermotogati</taxon>
        <taxon>Deinococcota</taxon>
        <taxon>Deinococci</taxon>
        <taxon>Deinococcales</taxon>
        <taxon>Deinococcaceae</taxon>
        <taxon>Deinococcus</taxon>
    </lineage>
</organism>
<keyword evidence="1" id="KW-0614">Plasmid</keyword>
<dbReference type="Proteomes" id="UP001064971">
    <property type="component" value="Plasmid pDAETH-4"/>
</dbReference>
<geneLocation type="plasmid" evidence="1 2">
    <name>pDAETH-4</name>
</geneLocation>
<dbReference type="Pfam" id="PF06356">
    <property type="entry name" value="DUF1064"/>
    <property type="match status" value="1"/>
</dbReference>
<dbReference type="EMBL" id="AP026564">
    <property type="protein sequence ID" value="BDP44868.1"/>
    <property type="molecule type" value="Genomic_DNA"/>
</dbReference>
<keyword evidence="2" id="KW-1185">Reference proteome</keyword>
<proteinExistence type="predicted"/>
<sequence length="125" mass="14318">MWDHTMRRGKTAVRPVGHKYGAVAVERDGMRFDSKLEAAYYDHLGALINAGEVVGFLRQVPFHLPGNTRYVCDFQVFWGDGTVTFDDPKGRETDLYRLKAGQVRALYPWATVRSLRRERGQWVAS</sequence>
<gene>
    <name evidence="1" type="ORF">DAETH_48370</name>
</gene>